<keyword evidence="3" id="KW-1185">Reference proteome</keyword>
<protein>
    <submittedName>
        <fullName evidence="2">Uncharacterized protein</fullName>
    </submittedName>
</protein>
<reference evidence="2 3" key="1">
    <citation type="submission" date="2019-01" db="EMBL/GenBank/DDBJ databases">
        <title>Lujinxingia litoralis gen. nov., sp. nov. and Lujinxingia sediminis gen. nov., sp. nov., new members in the order Bradymonadales, isolated from coastal sediment.</title>
        <authorList>
            <person name="Li C.-M."/>
        </authorList>
    </citation>
    <scope>NUCLEOTIDE SEQUENCE [LARGE SCALE GENOMIC DNA]</scope>
    <source>
        <strain evidence="2 3">SEH01</strain>
    </source>
</reference>
<accession>A0ABY0CSN2</accession>
<feature type="region of interest" description="Disordered" evidence="1">
    <location>
        <begin position="144"/>
        <end position="173"/>
    </location>
</feature>
<gene>
    <name evidence="2" type="ORF">EA187_11895</name>
</gene>
<dbReference type="RefSeq" id="WP_127780385.1">
    <property type="nucleotide sequence ID" value="NZ_SADD01000006.1"/>
</dbReference>
<comment type="caution">
    <text evidence="2">The sequence shown here is derived from an EMBL/GenBank/DDBJ whole genome shotgun (WGS) entry which is preliminary data.</text>
</comment>
<evidence type="ECO:0000313" key="2">
    <source>
        <dbReference type="EMBL" id="RVU43522.1"/>
    </source>
</evidence>
<feature type="compositionally biased region" description="Low complexity" evidence="1">
    <location>
        <begin position="257"/>
        <end position="274"/>
    </location>
</feature>
<evidence type="ECO:0000313" key="3">
    <source>
        <dbReference type="Proteomes" id="UP000282926"/>
    </source>
</evidence>
<dbReference type="EMBL" id="SADD01000006">
    <property type="protein sequence ID" value="RVU43522.1"/>
    <property type="molecule type" value="Genomic_DNA"/>
</dbReference>
<organism evidence="2 3">
    <name type="scientific">Lujinxingia sediminis</name>
    <dbReference type="NCBI Taxonomy" id="2480984"/>
    <lineage>
        <taxon>Bacteria</taxon>
        <taxon>Deltaproteobacteria</taxon>
        <taxon>Bradymonadales</taxon>
        <taxon>Lujinxingiaceae</taxon>
        <taxon>Lujinxingia</taxon>
    </lineage>
</organism>
<name>A0ABY0CSN2_9DELT</name>
<feature type="region of interest" description="Disordered" evidence="1">
    <location>
        <begin position="257"/>
        <end position="280"/>
    </location>
</feature>
<proteinExistence type="predicted"/>
<dbReference type="Proteomes" id="UP000282926">
    <property type="component" value="Unassembled WGS sequence"/>
</dbReference>
<sequence length="395" mass="43061">MSNSELAEEDCRERLGALVDAWKELAGQGEEGREQAQAQLWELLRQLNAQEVSRRHIILSAIYDSGVLAMMRANRASLESFVRRAESCGADRVAVQLLFDLASQQTTQHEIARGYLQRALTLSGDANQVYRLAAKLEVVLSDDTEPNTVTESADRLPRSSRQSGEFNVPDARQRTSPRLGAMVALVEEEPVDLQEATTLSALGYAELDARHSSLFDIPPAELIPVDDEDESFVPTRTFIEPTLTRTLIGTPPAPMVPAAAEGASPATAPASPEGDGFEPSELSRQRLEHFWDQNTDQMQIGATFETGELVAGHCYDVQSEDEGNLLREAAEALRSYARQVGQALGGSTVVVALPTDEGSWHALIEEGDVAIFRATFGGFGRAMRLSEEVVKGEHA</sequence>
<evidence type="ECO:0000256" key="1">
    <source>
        <dbReference type="SAM" id="MobiDB-lite"/>
    </source>
</evidence>